<dbReference type="AlphaFoldDB" id="A0A9N9DCU6"/>
<feature type="region of interest" description="Disordered" evidence="2">
    <location>
        <begin position="1"/>
        <end position="25"/>
    </location>
</feature>
<feature type="compositionally biased region" description="Acidic residues" evidence="2">
    <location>
        <begin position="103"/>
        <end position="114"/>
    </location>
</feature>
<dbReference type="EMBL" id="CAJVPS010006992">
    <property type="protein sequence ID" value="CAG8630495.1"/>
    <property type="molecule type" value="Genomic_DNA"/>
</dbReference>
<comment type="caution">
    <text evidence="3">The sequence shown here is derived from an EMBL/GenBank/DDBJ whole genome shotgun (WGS) entry which is preliminary data.</text>
</comment>
<protein>
    <submittedName>
        <fullName evidence="3">14000_t:CDS:1</fullName>
    </submittedName>
</protein>
<organism evidence="3 4">
    <name type="scientific">Ambispora leptoticha</name>
    <dbReference type="NCBI Taxonomy" id="144679"/>
    <lineage>
        <taxon>Eukaryota</taxon>
        <taxon>Fungi</taxon>
        <taxon>Fungi incertae sedis</taxon>
        <taxon>Mucoromycota</taxon>
        <taxon>Glomeromycotina</taxon>
        <taxon>Glomeromycetes</taxon>
        <taxon>Archaeosporales</taxon>
        <taxon>Ambisporaceae</taxon>
        <taxon>Ambispora</taxon>
    </lineage>
</organism>
<feature type="compositionally biased region" description="Low complexity" evidence="2">
    <location>
        <begin position="78"/>
        <end position="99"/>
    </location>
</feature>
<feature type="compositionally biased region" description="Low complexity" evidence="2">
    <location>
        <begin position="256"/>
        <end position="287"/>
    </location>
</feature>
<evidence type="ECO:0000313" key="3">
    <source>
        <dbReference type="EMBL" id="CAG8630495.1"/>
    </source>
</evidence>
<feature type="region of interest" description="Disordered" evidence="2">
    <location>
        <begin position="50"/>
        <end position="115"/>
    </location>
</feature>
<evidence type="ECO:0000313" key="4">
    <source>
        <dbReference type="Proteomes" id="UP000789508"/>
    </source>
</evidence>
<sequence length="311" mass="35031">MVIKIAQPPEQKSNSPYNYPNFSRYEYPRDDEKYAEHHWLFPHWDDEMDEFATPGGNLRSSHYTRGIGKDRQSEQEYDYFSQNDSSSSNEDTSDDYSTSIQSEVEEEQKNDEEGLVLCEELSDGIDSCRRDQKSDYDRFRTHLSSLSLELRALQQEIEAAEAACLNKTWNVSVSDQSSEIITDSESSVIARSPVPSVSAFGIARSLSPINIVESPSLPTNHNRRLIASSTTPSAIAMARHSKRSVASSPPRDDEFSPSSSPKPSQPYFSFHRISTPPNNSNANTTSSQNHIRCSIPEDNWTSDCSIREIPC</sequence>
<evidence type="ECO:0000256" key="1">
    <source>
        <dbReference type="SAM" id="Coils"/>
    </source>
</evidence>
<feature type="coiled-coil region" evidence="1">
    <location>
        <begin position="136"/>
        <end position="170"/>
    </location>
</feature>
<dbReference type="OrthoDB" id="2397950at2759"/>
<feature type="region of interest" description="Disordered" evidence="2">
    <location>
        <begin position="231"/>
        <end position="289"/>
    </location>
</feature>
<name>A0A9N9DCU6_9GLOM</name>
<proteinExistence type="predicted"/>
<gene>
    <name evidence="3" type="ORF">ALEPTO_LOCUS9332</name>
</gene>
<dbReference type="Proteomes" id="UP000789508">
    <property type="component" value="Unassembled WGS sequence"/>
</dbReference>
<keyword evidence="1" id="KW-0175">Coiled coil</keyword>
<reference evidence="3" key="1">
    <citation type="submission" date="2021-06" db="EMBL/GenBank/DDBJ databases">
        <authorList>
            <person name="Kallberg Y."/>
            <person name="Tangrot J."/>
            <person name="Rosling A."/>
        </authorList>
    </citation>
    <scope>NUCLEOTIDE SEQUENCE</scope>
    <source>
        <strain evidence="3">FL130A</strain>
    </source>
</reference>
<evidence type="ECO:0000256" key="2">
    <source>
        <dbReference type="SAM" id="MobiDB-lite"/>
    </source>
</evidence>
<feature type="compositionally biased region" description="Polar residues" evidence="2">
    <location>
        <begin position="10"/>
        <end position="21"/>
    </location>
</feature>
<keyword evidence="4" id="KW-1185">Reference proteome</keyword>
<accession>A0A9N9DCU6</accession>